<evidence type="ECO:0000313" key="1">
    <source>
        <dbReference type="EMBL" id="RAO25276.1"/>
    </source>
</evidence>
<comment type="caution">
    <text evidence="1">The sequence shown here is derived from an EMBL/GenBank/DDBJ whole genome shotgun (WGS) entry which is preliminary data.</text>
</comment>
<organism evidence="1 2">
    <name type="scientific">Micromonospora noduli</name>
    <dbReference type="NCBI Taxonomy" id="709876"/>
    <lineage>
        <taxon>Bacteria</taxon>
        <taxon>Bacillati</taxon>
        <taxon>Actinomycetota</taxon>
        <taxon>Actinomycetes</taxon>
        <taxon>Micromonosporales</taxon>
        <taxon>Micromonosporaceae</taxon>
        <taxon>Micromonospora</taxon>
    </lineage>
</organism>
<gene>
    <name evidence="1" type="ORF">MED15_01039</name>
</gene>
<accession>A0ABX9DBR4</accession>
<evidence type="ECO:0000313" key="2">
    <source>
        <dbReference type="Proteomes" id="UP000249045"/>
    </source>
</evidence>
<proteinExistence type="predicted"/>
<keyword evidence="2" id="KW-1185">Reference proteome</keyword>
<reference evidence="1 2" key="1">
    <citation type="submission" date="2018-03" db="EMBL/GenBank/DDBJ databases">
        <title>Defining the species Micromonospora saelicesensis and Micromonospora noduli under the framework of genomics.</title>
        <authorList>
            <person name="Riesco R."/>
            <person name="Trujillo M.E."/>
        </authorList>
    </citation>
    <scope>NUCLEOTIDE SEQUENCE [LARGE SCALE GENOMIC DNA]</scope>
    <source>
        <strain evidence="1 2">MED15</strain>
    </source>
</reference>
<name>A0ABX9DBR4_9ACTN</name>
<dbReference type="EMBL" id="PYAC01000001">
    <property type="protein sequence ID" value="RAO25276.1"/>
    <property type="molecule type" value="Genomic_DNA"/>
</dbReference>
<protein>
    <submittedName>
        <fullName evidence="1">Uncharacterized protein</fullName>
    </submittedName>
</protein>
<dbReference type="Proteomes" id="UP000249045">
    <property type="component" value="Unassembled WGS sequence"/>
</dbReference>
<sequence length="59" mass="6304">MALTVKMMSSGDVMLTYLHLTTAVAALRVSANGCTASTSYKRGALLRPIRPARNSPVRP</sequence>